<keyword evidence="4 7" id="KW-0805">Transcription regulation</keyword>
<comment type="cofactor">
    <cofactor evidence="7">
        <name>Zn(2+)</name>
        <dbReference type="ChEBI" id="CHEBI:29105"/>
    </cofactor>
    <text evidence="7">Binds 1 zinc ion.</text>
</comment>
<keyword evidence="7" id="KW-0863">Zinc-finger</keyword>
<evidence type="ECO:0000313" key="10">
    <source>
        <dbReference type="Proteomes" id="UP000177907"/>
    </source>
</evidence>
<dbReference type="Pfam" id="PF03477">
    <property type="entry name" value="ATP-cone"/>
    <property type="match status" value="1"/>
</dbReference>
<dbReference type="GO" id="GO:0008270">
    <property type="term" value="F:zinc ion binding"/>
    <property type="evidence" value="ECO:0007669"/>
    <property type="project" value="UniProtKB-UniRule"/>
</dbReference>
<evidence type="ECO:0000256" key="1">
    <source>
        <dbReference type="ARBA" id="ARBA00022491"/>
    </source>
</evidence>
<reference evidence="9 10" key="1">
    <citation type="journal article" date="2016" name="Nat. Commun.">
        <title>Thousands of microbial genomes shed light on interconnected biogeochemical processes in an aquifer system.</title>
        <authorList>
            <person name="Anantharaman K."/>
            <person name="Brown C.T."/>
            <person name="Hug L.A."/>
            <person name="Sharon I."/>
            <person name="Castelle C.J."/>
            <person name="Probst A.J."/>
            <person name="Thomas B.C."/>
            <person name="Singh A."/>
            <person name="Wilkins M.J."/>
            <person name="Karaoz U."/>
            <person name="Brodie E.L."/>
            <person name="Williams K.H."/>
            <person name="Hubbard S.S."/>
            <person name="Banfield J.F."/>
        </authorList>
    </citation>
    <scope>NUCLEOTIDE SEQUENCE [LARGE SCALE GENOMIC DNA]</scope>
</reference>
<comment type="similarity">
    <text evidence="7">Belongs to the NrdR family.</text>
</comment>
<evidence type="ECO:0000256" key="2">
    <source>
        <dbReference type="ARBA" id="ARBA00022741"/>
    </source>
</evidence>
<keyword evidence="1 7" id="KW-0678">Repressor</keyword>
<accession>A0A1F6NXS3</accession>
<comment type="caution">
    <text evidence="9">The sequence shown here is derived from an EMBL/GenBank/DDBJ whole genome shotgun (WGS) entry which is preliminary data.</text>
</comment>
<keyword evidence="7" id="KW-0862">Zinc</keyword>
<dbReference type="Pfam" id="PF22811">
    <property type="entry name" value="Zn_ribbon_NrdR"/>
    <property type="match status" value="1"/>
</dbReference>
<protein>
    <recommendedName>
        <fullName evidence="7">Transcriptional repressor NrdR</fullName>
    </recommendedName>
</protein>
<dbReference type="HAMAP" id="MF_00440">
    <property type="entry name" value="NrdR"/>
    <property type="match status" value="1"/>
</dbReference>
<dbReference type="PANTHER" id="PTHR30455">
    <property type="entry name" value="TRANSCRIPTIONAL REPRESSOR NRDR"/>
    <property type="match status" value="1"/>
</dbReference>
<evidence type="ECO:0000256" key="6">
    <source>
        <dbReference type="ARBA" id="ARBA00023163"/>
    </source>
</evidence>
<name>A0A1F6NXS3_9BACT</name>
<feature type="domain" description="ATP-cone" evidence="8">
    <location>
        <begin position="49"/>
        <end position="139"/>
    </location>
</feature>
<keyword evidence="3 7" id="KW-0067">ATP-binding</keyword>
<evidence type="ECO:0000259" key="8">
    <source>
        <dbReference type="PROSITE" id="PS51161"/>
    </source>
</evidence>
<dbReference type="PANTHER" id="PTHR30455:SF2">
    <property type="entry name" value="TRANSCRIPTIONAL REPRESSOR NRDR"/>
    <property type="match status" value="1"/>
</dbReference>
<evidence type="ECO:0000256" key="5">
    <source>
        <dbReference type="ARBA" id="ARBA00023125"/>
    </source>
</evidence>
<keyword evidence="2 7" id="KW-0547">Nucleotide-binding</keyword>
<dbReference type="AlphaFoldDB" id="A0A1F6NXS3"/>
<keyword evidence="7" id="KW-0479">Metal-binding</keyword>
<gene>
    <name evidence="7" type="primary">nrdR</name>
    <name evidence="9" type="ORF">A3J93_01390</name>
</gene>
<dbReference type="Proteomes" id="UP000177907">
    <property type="component" value="Unassembled WGS sequence"/>
</dbReference>
<keyword evidence="5 7" id="KW-0238">DNA-binding</keyword>
<dbReference type="GO" id="GO:0045892">
    <property type="term" value="P:negative regulation of DNA-templated transcription"/>
    <property type="evidence" value="ECO:0007669"/>
    <property type="project" value="UniProtKB-UniRule"/>
</dbReference>
<dbReference type="InterPro" id="IPR005144">
    <property type="entry name" value="ATP-cone_dom"/>
</dbReference>
<evidence type="ECO:0000313" key="9">
    <source>
        <dbReference type="EMBL" id="OGH88732.1"/>
    </source>
</evidence>
<dbReference type="InterPro" id="IPR003796">
    <property type="entry name" value="RNR_NrdR-like"/>
</dbReference>
<evidence type="ECO:0000256" key="3">
    <source>
        <dbReference type="ARBA" id="ARBA00022840"/>
    </source>
</evidence>
<evidence type="ECO:0000256" key="4">
    <source>
        <dbReference type="ARBA" id="ARBA00023015"/>
    </source>
</evidence>
<dbReference type="EMBL" id="MFQZ01000001">
    <property type="protein sequence ID" value="OGH88732.1"/>
    <property type="molecule type" value="Genomic_DNA"/>
</dbReference>
<feature type="zinc finger region" evidence="7">
    <location>
        <begin position="3"/>
        <end position="34"/>
    </location>
</feature>
<evidence type="ECO:0000256" key="7">
    <source>
        <dbReference type="HAMAP-Rule" id="MF_00440"/>
    </source>
</evidence>
<dbReference type="GO" id="GO:0003677">
    <property type="term" value="F:DNA binding"/>
    <property type="evidence" value="ECO:0007669"/>
    <property type="project" value="UniProtKB-KW"/>
</dbReference>
<keyword evidence="6 7" id="KW-0804">Transcription</keyword>
<dbReference type="STRING" id="1798704.A3J93_01390"/>
<dbReference type="GO" id="GO:0005524">
    <property type="term" value="F:ATP binding"/>
    <property type="evidence" value="ECO:0007669"/>
    <property type="project" value="UniProtKB-UniRule"/>
</dbReference>
<sequence length="152" mass="18006">MRCPVCNFADTSVVDTRATVNDLAVRRRRECEKCRYRFSTIEEIELLDIVVIKGDGNREGYIREKVENGIRRSLTKRPYTHEKFHRLIHAVERDIQKKKKREISGKEIGELVMKHLRTFDKVAYIRFASVYRDFKDASAFEKELKKLKPNKS</sequence>
<proteinExistence type="inferred from homology"/>
<organism evidence="9 10">
    <name type="scientific">Candidatus Magasanikbacteria bacterium RIFOXYC2_FULL_42_28</name>
    <dbReference type="NCBI Taxonomy" id="1798704"/>
    <lineage>
        <taxon>Bacteria</taxon>
        <taxon>Candidatus Magasanikiibacteriota</taxon>
    </lineage>
</organism>
<dbReference type="PROSITE" id="PS51161">
    <property type="entry name" value="ATP_CONE"/>
    <property type="match status" value="1"/>
</dbReference>
<dbReference type="NCBIfam" id="TIGR00244">
    <property type="entry name" value="transcriptional regulator NrdR"/>
    <property type="match status" value="1"/>
</dbReference>
<comment type="function">
    <text evidence="7">Negatively regulates transcription of bacterial ribonucleotide reductase nrd genes and operons by binding to NrdR-boxes.</text>
</comment>
<dbReference type="InterPro" id="IPR055173">
    <property type="entry name" value="NrdR-like_N"/>
</dbReference>